<reference evidence="2" key="1">
    <citation type="journal article" date="2021" name="IMA Fungus">
        <title>Genomic characterization of three marine fungi, including Emericellopsis atlantica sp. nov. with signatures of a generalist lifestyle and marine biomass degradation.</title>
        <authorList>
            <person name="Hagestad O.C."/>
            <person name="Hou L."/>
            <person name="Andersen J.H."/>
            <person name="Hansen E.H."/>
            <person name="Altermark B."/>
            <person name="Li C."/>
            <person name="Kuhnert E."/>
            <person name="Cox R.J."/>
            <person name="Crous P.W."/>
            <person name="Spatafora J.W."/>
            <person name="Lail K."/>
            <person name="Amirebrahimi M."/>
            <person name="Lipzen A."/>
            <person name="Pangilinan J."/>
            <person name="Andreopoulos W."/>
            <person name="Hayes R.D."/>
            <person name="Ng V."/>
            <person name="Grigoriev I.V."/>
            <person name="Jackson S.A."/>
            <person name="Sutton T.D.S."/>
            <person name="Dobson A.D.W."/>
            <person name="Rama T."/>
        </authorList>
    </citation>
    <scope>NUCLEOTIDE SEQUENCE</scope>
    <source>
        <strain evidence="2">TRa3180A</strain>
    </source>
</reference>
<gene>
    <name evidence="2" type="ORF">BJ878DRAFT_422274</name>
</gene>
<comment type="caution">
    <text evidence="2">The sequence shown here is derived from an EMBL/GenBank/DDBJ whole genome shotgun (WGS) entry which is preliminary data.</text>
</comment>
<sequence>LPLFTLLYTLSALHPLRTCTFCQALQLRLFKKLLYYLHTVRFRTSLVITPTKKEVRRFVMIPPSNIPDVYTGVCIDEEIKPADICEYWYPERFVEEKDAEEEVDLNFHGGAFTSGS</sequence>
<proteinExistence type="predicted"/>
<evidence type="ECO:0000256" key="1">
    <source>
        <dbReference type="SAM" id="SignalP"/>
    </source>
</evidence>
<name>A0A9P7Z371_9HELO</name>
<dbReference type="Proteomes" id="UP000887226">
    <property type="component" value="Unassembled WGS sequence"/>
</dbReference>
<feature type="non-terminal residue" evidence="2">
    <location>
        <position position="1"/>
    </location>
</feature>
<dbReference type="OrthoDB" id="2152029at2759"/>
<dbReference type="EMBL" id="MU253933">
    <property type="protein sequence ID" value="KAG9244040.1"/>
    <property type="molecule type" value="Genomic_DNA"/>
</dbReference>
<protein>
    <submittedName>
        <fullName evidence="2">Uncharacterized protein</fullName>
    </submittedName>
</protein>
<feature type="signal peptide" evidence="1">
    <location>
        <begin position="1"/>
        <end position="18"/>
    </location>
</feature>
<evidence type="ECO:0000313" key="3">
    <source>
        <dbReference type="Proteomes" id="UP000887226"/>
    </source>
</evidence>
<dbReference type="AlphaFoldDB" id="A0A9P7Z371"/>
<organism evidence="2 3">
    <name type="scientific">Calycina marina</name>
    <dbReference type="NCBI Taxonomy" id="1763456"/>
    <lineage>
        <taxon>Eukaryota</taxon>
        <taxon>Fungi</taxon>
        <taxon>Dikarya</taxon>
        <taxon>Ascomycota</taxon>
        <taxon>Pezizomycotina</taxon>
        <taxon>Leotiomycetes</taxon>
        <taxon>Helotiales</taxon>
        <taxon>Pezizellaceae</taxon>
        <taxon>Calycina</taxon>
    </lineage>
</organism>
<feature type="chain" id="PRO_5040368145" evidence="1">
    <location>
        <begin position="19"/>
        <end position="116"/>
    </location>
</feature>
<keyword evidence="3" id="KW-1185">Reference proteome</keyword>
<evidence type="ECO:0000313" key="2">
    <source>
        <dbReference type="EMBL" id="KAG9244040.1"/>
    </source>
</evidence>
<accession>A0A9P7Z371</accession>
<keyword evidence="1" id="KW-0732">Signal</keyword>